<dbReference type="RefSeq" id="WP_203787282.1">
    <property type="nucleotide sequence ID" value="NZ_BOMV01000078.1"/>
</dbReference>
<reference evidence="4" key="1">
    <citation type="submission" date="2021-01" db="EMBL/GenBank/DDBJ databases">
        <title>Whole genome shotgun sequence of Actinoplanes rishiriensis NBRC 108556.</title>
        <authorList>
            <person name="Komaki H."/>
            <person name="Tamura T."/>
        </authorList>
    </citation>
    <scope>NUCLEOTIDE SEQUENCE</scope>
    <source>
        <strain evidence="4">NBRC 108556</strain>
    </source>
</reference>
<evidence type="ECO:0000256" key="1">
    <source>
        <dbReference type="ARBA" id="ARBA00022729"/>
    </source>
</evidence>
<evidence type="ECO:0000256" key="2">
    <source>
        <dbReference type="ARBA" id="ARBA00023157"/>
    </source>
</evidence>
<dbReference type="InterPro" id="IPR013320">
    <property type="entry name" value="ConA-like_dom_sf"/>
</dbReference>
<feature type="domain" description="LamG-like jellyroll fold" evidence="3">
    <location>
        <begin position="167"/>
        <end position="302"/>
    </location>
</feature>
<dbReference type="PANTHER" id="PTHR31151:SF0">
    <property type="entry name" value="PROLINE-TRNA LIGASE (DUF1680)"/>
    <property type="match status" value="1"/>
</dbReference>
<comment type="caution">
    <text evidence="4">The sequence shown here is derived from an EMBL/GenBank/DDBJ whole genome shotgun (WGS) entry which is preliminary data.</text>
</comment>
<dbReference type="SMART" id="SM00560">
    <property type="entry name" value="LamGL"/>
    <property type="match status" value="1"/>
</dbReference>
<gene>
    <name evidence="4" type="ORF">Ari01nite_74800</name>
</gene>
<evidence type="ECO:0000313" key="4">
    <source>
        <dbReference type="EMBL" id="GIF00016.1"/>
    </source>
</evidence>
<accession>A0A919K6W3</accession>
<dbReference type="Pfam" id="PF20736">
    <property type="entry name" value="Glyco_hydro127M"/>
    <property type="match status" value="1"/>
</dbReference>
<name>A0A919K6W3_9ACTN</name>
<keyword evidence="1" id="KW-0732">Signal</keyword>
<dbReference type="SUPFAM" id="SSF49899">
    <property type="entry name" value="Concanavalin A-like lectins/glucanases"/>
    <property type="match status" value="1"/>
</dbReference>
<dbReference type="InterPro" id="IPR049046">
    <property type="entry name" value="Beta-AFase-like_GH127_middle"/>
</dbReference>
<dbReference type="GO" id="GO:0005975">
    <property type="term" value="P:carbohydrate metabolic process"/>
    <property type="evidence" value="ECO:0007669"/>
    <property type="project" value="InterPro"/>
</dbReference>
<dbReference type="SUPFAM" id="SSF48208">
    <property type="entry name" value="Six-hairpin glycosidases"/>
    <property type="match status" value="1"/>
</dbReference>
<dbReference type="AlphaFoldDB" id="A0A919K6W3"/>
<proteinExistence type="predicted"/>
<evidence type="ECO:0000313" key="5">
    <source>
        <dbReference type="Proteomes" id="UP000636960"/>
    </source>
</evidence>
<dbReference type="Proteomes" id="UP000636960">
    <property type="component" value="Unassembled WGS sequence"/>
</dbReference>
<keyword evidence="5" id="KW-1185">Reference proteome</keyword>
<dbReference type="PANTHER" id="PTHR31151">
    <property type="entry name" value="PROLINE-TRNA LIGASE (DUF1680)"/>
    <property type="match status" value="1"/>
</dbReference>
<dbReference type="InterPro" id="IPR006558">
    <property type="entry name" value="LamG-like"/>
</dbReference>
<organism evidence="4 5">
    <name type="scientific">Paractinoplanes rishiriensis</name>
    <dbReference type="NCBI Taxonomy" id="1050105"/>
    <lineage>
        <taxon>Bacteria</taxon>
        <taxon>Bacillati</taxon>
        <taxon>Actinomycetota</taxon>
        <taxon>Actinomycetes</taxon>
        <taxon>Micromonosporales</taxon>
        <taxon>Micromonosporaceae</taxon>
        <taxon>Paractinoplanes</taxon>
    </lineage>
</organism>
<dbReference type="InterPro" id="IPR008928">
    <property type="entry name" value="6-hairpin_glycosidase_sf"/>
</dbReference>
<evidence type="ECO:0000259" key="3">
    <source>
        <dbReference type="SMART" id="SM00560"/>
    </source>
</evidence>
<dbReference type="Pfam" id="PF07944">
    <property type="entry name" value="Beta-AFase-like_GH127_cat"/>
    <property type="match status" value="2"/>
</dbReference>
<dbReference type="Gene3D" id="2.60.120.200">
    <property type="match status" value="1"/>
</dbReference>
<dbReference type="EMBL" id="BOMV01000078">
    <property type="protein sequence ID" value="GIF00016.1"/>
    <property type="molecule type" value="Genomic_DNA"/>
</dbReference>
<keyword evidence="2" id="KW-1015">Disulfide bond</keyword>
<dbReference type="InterPro" id="IPR012878">
    <property type="entry name" value="Beta-AFase-like_GH127_cat"/>
</dbReference>
<sequence length="898" mass="96491">MAAPTTVNGLPVPASWTAVPFDLAQVDLRTSIFTEKRDRMLAYARAYPADRILSNFRATAGLDTRGAQPPGGWDDATGNLRGHYSGHFLSLLAQAYADTGEAALKTKLDYLVTGLKECQDALNEQVGEPGSGAPAATWSTGRVGGGLVLTGTGQYVGLPDATVDGLRTFSIALWVRLTELRTWSRAFDFGTGTSANMFLTVDDGGAPRFAITTSGSGGEQRVRGTSRLPVGQWVHLAVTLGNGSATLYVNGAVAGTNNAVTLTPASLGAPKNNWIGRSQYGDATLAGSVDEFHLYDRVLTAAEVGSLAAAGTGTHGNLAWYRFEDGTGTAVADSSGRSWHASVVTGEGNSSGPSHRGFLAAYPETQFIKLEAYTTYPAIWAPYYTCHKIMRGLLDAHTLAGNATALEVVRGMGEWVHSRLSRLPRAQLDRMWSLYIAGEYGGMNEVMADLYSLTGDERFMVTARCFDNTALLAACAAGTDTLDGKHANQHIPQFLGYLRMFEQAGGASYQAAAVNFYDMVVPHRTYVHGGTGQGEVFRARDRIAGSIVNTTNAETCAAYNMIKLARNLFSHRPDARLFDYYERTLVNQILASRRDADSTTDPLVTYMVPVGPGVTRGYGNIGTCCGGTGLENHTKYQDSIYFRSADSSVLYVNLYLPSTLNWTQRGLTVTMTGDFPRAQSTTLTIGGSGELDLRLRVPVWAGSGFTATVNGRSQVLQAAAEEGYVSLNRVWRDGDRVVIRYPYTLYVERTLDDPTLQALRYGPVALIGKSSSTSNLPVTLYPSLPLSGDLTAVARPATQPLTFTVGSVTFAPFYQGDTQAYHTYFRRTEPRIVLTGTDSGVANRADATGRTFLDVLWSRAPFADRAQFRQAVSEVAAQWQSAGLLSATEAATVRGAAG</sequence>
<dbReference type="Pfam" id="PF13385">
    <property type="entry name" value="Laminin_G_3"/>
    <property type="match status" value="1"/>
</dbReference>
<protein>
    <recommendedName>
        <fullName evidence="3">LamG-like jellyroll fold domain-containing protein</fullName>
    </recommendedName>
</protein>